<evidence type="ECO:0000256" key="1">
    <source>
        <dbReference type="SAM" id="Phobius"/>
    </source>
</evidence>
<accession>A0A5R8Y4Y9</accession>
<evidence type="ECO:0000313" key="2">
    <source>
        <dbReference type="EMBL" id="TLP40840.1"/>
    </source>
</evidence>
<dbReference type="AlphaFoldDB" id="A0A5R8Y4Y9"/>
<gene>
    <name evidence="2" type="ORF">FDK22_02150</name>
</gene>
<keyword evidence="1" id="KW-1133">Transmembrane helix</keyword>
<feature type="transmembrane region" description="Helical" evidence="1">
    <location>
        <begin position="21"/>
        <end position="39"/>
    </location>
</feature>
<proteinExistence type="predicted"/>
<feature type="transmembrane region" description="Helical" evidence="1">
    <location>
        <begin position="59"/>
        <end position="83"/>
    </location>
</feature>
<keyword evidence="1" id="KW-0472">Membrane</keyword>
<comment type="caution">
    <text evidence="2">The sequence shown here is derived from an EMBL/GenBank/DDBJ whole genome shotgun (WGS) entry which is preliminary data.</text>
</comment>
<dbReference type="Proteomes" id="UP000308901">
    <property type="component" value="Unassembled WGS sequence"/>
</dbReference>
<dbReference type="RefSeq" id="WP_138151242.1">
    <property type="nucleotide sequence ID" value="NZ_VANU01000001.1"/>
</dbReference>
<reference evidence="2 3" key="1">
    <citation type="submission" date="2019-05" db="EMBL/GenBank/DDBJ databases">
        <title>Arcobacter sp. nov., isolated from sea sediment.</title>
        <authorList>
            <person name="Kim W."/>
        </authorList>
    </citation>
    <scope>NUCLEOTIDE SEQUENCE [LARGE SCALE GENOMIC DNA]</scope>
    <source>
        <strain evidence="2 3">CAU 1517</strain>
    </source>
</reference>
<name>A0A5R8Y4Y9_9BACT</name>
<protein>
    <submittedName>
        <fullName evidence="2">Uncharacterized protein</fullName>
    </submittedName>
</protein>
<evidence type="ECO:0000313" key="3">
    <source>
        <dbReference type="Proteomes" id="UP000308901"/>
    </source>
</evidence>
<sequence length="134" mass="15715">MLKQIKSALFWYYLYKFRKKVILIAFLLILAISANAIYSDVVEYLTLKEKLEFLEIALISKWVIIIFSILSSIAITVSIFSIFKPKEEKLKGQAYQKNNDILPSKENKNSKFSKREEEFLKKDLKSKADLLVER</sequence>
<keyword evidence="3" id="KW-1185">Reference proteome</keyword>
<organism evidence="2 3">
    <name type="scientific">Arcobacter arenosus</name>
    <dbReference type="NCBI Taxonomy" id="2576037"/>
    <lineage>
        <taxon>Bacteria</taxon>
        <taxon>Pseudomonadati</taxon>
        <taxon>Campylobacterota</taxon>
        <taxon>Epsilonproteobacteria</taxon>
        <taxon>Campylobacterales</taxon>
        <taxon>Arcobacteraceae</taxon>
        <taxon>Arcobacter</taxon>
    </lineage>
</organism>
<dbReference type="EMBL" id="VANU01000001">
    <property type="protein sequence ID" value="TLP40840.1"/>
    <property type="molecule type" value="Genomic_DNA"/>
</dbReference>
<keyword evidence="1" id="KW-0812">Transmembrane</keyword>
<dbReference type="OrthoDB" id="5349252at2"/>